<dbReference type="GO" id="GO:0015949">
    <property type="term" value="P:nucleobase-containing small molecule interconversion"/>
    <property type="evidence" value="ECO:0007669"/>
    <property type="project" value="TreeGrafter"/>
</dbReference>
<evidence type="ECO:0000256" key="3">
    <source>
        <dbReference type="SAM" id="MobiDB-lite"/>
    </source>
</evidence>
<name>A0A8S5PP48_9CAUD</name>
<dbReference type="NCBIfam" id="TIGR02274">
    <property type="entry name" value="dCTP_deam"/>
    <property type="match status" value="1"/>
</dbReference>
<evidence type="ECO:0000256" key="2">
    <source>
        <dbReference type="ARBA" id="ARBA00023080"/>
    </source>
</evidence>
<dbReference type="Gene3D" id="2.70.40.10">
    <property type="match status" value="1"/>
</dbReference>
<dbReference type="PANTHER" id="PTHR42680:SF3">
    <property type="entry name" value="DCTP DEAMINASE"/>
    <property type="match status" value="1"/>
</dbReference>
<dbReference type="GO" id="GO:0006229">
    <property type="term" value="P:dUTP biosynthetic process"/>
    <property type="evidence" value="ECO:0007669"/>
    <property type="project" value="InterPro"/>
</dbReference>
<keyword evidence="2" id="KW-0546">Nucleotide metabolism</keyword>
<dbReference type="EMBL" id="BK015472">
    <property type="protein sequence ID" value="DAE08544.1"/>
    <property type="molecule type" value="Genomic_DNA"/>
</dbReference>
<evidence type="ECO:0000256" key="1">
    <source>
        <dbReference type="ARBA" id="ARBA00022801"/>
    </source>
</evidence>
<dbReference type="InterPro" id="IPR036157">
    <property type="entry name" value="dUTPase-like_sf"/>
</dbReference>
<accession>A0A8S5PP48</accession>
<feature type="region of interest" description="Disordered" evidence="3">
    <location>
        <begin position="1"/>
        <end position="32"/>
    </location>
</feature>
<dbReference type="SUPFAM" id="SSF51283">
    <property type="entry name" value="dUTPase-like"/>
    <property type="match status" value="1"/>
</dbReference>
<organism evidence="4">
    <name type="scientific">Myoviridae sp. ctwwN25</name>
    <dbReference type="NCBI Taxonomy" id="2825209"/>
    <lineage>
        <taxon>Viruses</taxon>
        <taxon>Duplodnaviria</taxon>
        <taxon>Heunggongvirae</taxon>
        <taxon>Uroviricota</taxon>
        <taxon>Caudoviricetes</taxon>
    </lineage>
</organism>
<keyword evidence="1" id="KW-0378">Hydrolase</keyword>
<evidence type="ECO:0000313" key="4">
    <source>
        <dbReference type="EMBL" id="DAE08544.1"/>
    </source>
</evidence>
<dbReference type="Pfam" id="PF22769">
    <property type="entry name" value="DCD"/>
    <property type="match status" value="1"/>
</dbReference>
<dbReference type="CDD" id="cd07557">
    <property type="entry name" value="trimeric_dUTPase"/>
    <property type="match status" value="1"/>
</dbReference>
<dbReference type="InterPro" id="IPR033704">
    <property type="entry name" value="dUTPase_trimeric"/>
</dbReference>
<feature type="compositionally biased region" description="Basic and acidic residues" evidence="3">
    <location>
        <begin position="1"/>
        <end position="30"/>
    </location>
</feature>
<dbReference type="GO" id="GO:0008829">
    <property type="term" value="F:dCTP deaminase activity"/>
    <property type="evidence" value="ECO:0007669"/>
    <property type="project" value="InterPro"/>
</dbReference>
<dbReference type="PANTHER" id="PTHR42680">
    <property type="entry name" value="DCTP DEAMINASE"/>
    <property type="match status" value="1"/>
</dbReference>
<dbReference type="InterPro" id="IPR011962">
    <property type="entry name" value="dCTP_deaminase"/>
</dbReference>
<proteinExistence type="predicted"/>
<sequence>MSFKFDKDFTSTKNPGYDDSKSESFDHENPSTRSKVWHAGMLTGDRILQAIDEGDITITPFDKSRINPNSYNLTLNPELLVYSDEILDFKKKNNTKKLQIPESGLVLYPNTLYIGRTNEKCGTDKFIPLLNGRSSVGRLGICIHITAGFGDIGFDGTWTLEITVVKPVRIYPNIEICQVSYLTPYGERSIQYDGRYQGQIDATASRSNIDKKVYR</sequence>
<protein>
    <submittedName>
        <fullName evidence="4">dCTP deaminase dUTPase</fullName>
    </submittedName>
</protein>
<reference evidence="4" key="1">
    <citation type="journal article" date="2021" name="Proc. Natl. Acad. Sci. U.S.A.">
        <title>A Catalog of Tens of Thousands of Viruses from Human Metagenomes Reveals Hidden Associations with Chronic Diseases.</title>
        <authorList>
            <person name="Tisza M.J."/>
            <person name="Buck C.B."/>
        </authorList>
    </citation>
    <scope>NUCLEOTIDE SEQUENCE</scope>
    <source>
        <strain evidence="4">CtwwN25</strain>
    </source>
</reference>